<sequence>MSNHNLPKLKLPDFYGSYEKWLQFADTYRSLIHNSNSLSKIEKFWYLKSCLKGDAANLLTSLEVSEANYDKAWSLLSDRYENKRAIIQTHLKSFFEMPVITKESHIALRNLIDTSSQHLRSLESLGLPIEHWDTILIYQITSKLDLITRKGWEDYSLKLPTDTPAFDELISFLNDKCQVLESISTNIPSQKSTSNKCSNKNSSSTFVSTIPHVFYATRIILFLHVQNF</sequence>
<keyword evidence="1" id="KW-1185">Reference proteome</keyword>
<accession>A0A6J2YIN7</accession>
<protein>
    <submittedName>
        <fullName evidence="2">Uncharacterized protein LOC115887778</fullName>
    </submittedName>
</protein>
<dbReference type="PANTHER" id="PTHR22954:SF3">
    <property type="entry name" value="PROTEIN CBG08539"/>
    <property type="match status" value="1"/>
</dbReference>
<dbReference type="InterPro" id="IPR005312">
    <property type="entry name" value="DUF1759"/>
</dbReference>
<dbReference type="AlphaFoldDB" id="A0A6J2YIN7"/>
<dbReference type="RefSeq" id="XP_030763136.1">
    <property type="nucleotide sequence ID" value="XM_030907276.1"/>
</dbReference>
<proteinExistence type="predicted"/>
<dbReference type="OrthoDB" id="6775774at2759"/>
<evidence type="ECO:0000313" key="1">
    <source>
        <dbReference type="Proteomes" id="UP000504635"/>
    </source>
</evidence>
<dbReference type="Pfam" id="PF03564">
    <property type="entry name" value="DUF1759"/>
    <property type="match status" value="1"/>
</dbReference>
<gene>
    <name evidence="2" type="primary">LOC115887778</name>
</gene>
<dbReference type="PANTHER" id="PTHR22954">
    <property type="entry name" value="RETROVIRAL PROTEASE-RELATED"/>
    <property type="match status" value="1"/>
</dbReference>
<evidence type="ECO:0000313" key="2">
    <source>
        <dbReference type="RefSeq" id="XP_030763136.1"/>
    </source>
</evidence>
<dbReference type="Proteomes" id="UP000504635">
    <property type="component" value="Unplaced"/>
</dbReference>
<reference evidence="2" key="1">
    <citation type="submission" date="2025-08" db="UniProtKB">
        <authorList>
            <consortium name="RefSeq"/>
        </authorList>
    </citation>
    <scope>IDENTIFICATION</scope>
    <source>
        <tissue evidence="2">Gonads</tissue>
    </source>
</reference>
<organism evidence="1 2">
    <name type="scientific">Sitophilus oryzae</name>
    <name type="common">Rice weevil</name>
    <name type="synonym">Curculio oryzae</name>
    <dbReference type="NCBI Taxonomy" id="7048"/>
    <lineage>
        <taxon>Eukaryota</taxon>
        <taxon>Metazoa</taxon>
        <taxon>Ecdysozoa</taxon>
        <taxon>Arthropoda</taxon>
        <taxon>Hexapoda</taxon>
        <taxon>Insecta</taxon>
        <taxon>Pterygota</taxon>
        <taxon>Neoptera</taxon>
        <taxon>Endopterygota</taxon>
        <taxon>Coleoptera</taxon>
        <taxon>Polyphaga</taxon>
        <taxon>Cucujiformia</taxon>
        <taxon>Curculionidae</taxon>
        <taxon>Dryophthorinae</taxon>
        <taxon>Sitophilus</taxon>
    </lineage>
</organism>
<dbReference type="GeneID" id="115887778"/>
<dbReference type="InParanoid" id="A0A6J2YIN7"/>
<name>A0A6J2YIN7_SITOR</name>
<dbReference type="KEGG" id="soy:115887778"/>